<sequence>MSVVLKVRIYRLGETDVYHGLLEYSKHRKHFIATMLKIDIDFPKLPSLNRNQDGDFIATNQKFVFQKKIIEICLHKPIDFPSQNLFLDFNVLNTARFVITYRQPTPTIGTTHPHPYHRQLHIAEPKSAVVQETLKTTTNSVETGRLSK</sequence>
<dbReference type="Proteomes" id="UP001148838">
    <property type="component" value="Unassembled WGS sequence"/>
</dbReference>
<evidence type="ECO:0000313" key="1">
    <source>
        <dbReference type="EMBL" id="KAJ4439055.1"/>
    </source>
</evidence>
<protein>
    <submittedName>
        <fullName evidence="1">Uncharacterized protein</fullName>
    </submittedName>
</protein>
<gene>
    <name evidence="1" type="ORF">ANN_15011</name>
</gene>
<name>A0ABQ8SZD8_PERAM</name>
<accession>A0ABQ8SZD8</accession>
<organism evidence="1 2">
    <name type="scientific">Periplaneta americana</name>
    <name type="common">American cockroach</name>
    <name type="synonym">Blatta americana</name>
    <dbReference type="NCBI Taxonomy" id="6978"/>
    <lineage>
        <taxon>Eukaryota</taxon>
        <taxon>Metazoa</taxon>
        <taxon>Ecdysozoa</taxon>
        <taxon>Arthropoda</taxon>
        <taxon>Hexapoda</taxon>
        <taxon>Insecta</taxon>
        <taxon>Pterygota</taxon>
        <taxon>Neoptera</taxon>
        <taxon>Polyneoptera</taxon>
        <taxon>Dictyoptera</taxon>
        <taxon>Blattodea</taxon>
        <taxon>Blattoidea</taxon>
        <taxon>Blattidae</taxon>
        <taxon>Blattinae</taxon>
        <taxon>Periplaneta</taxon>
    </lineage>
</organism>
<reference evidence="1 2" key="1">
    <citation type="journal article" date="2022" name="Allergy">
        <title>Genome assembly and annotation of Periplaneta americana reveal a comprehensive cockroach allergen profile.</title>
        <authorList>
            <person name="Wang L."/>
            <person name="Xiong Q."/>
            <person name="Saelim N."/>
            <person name="Wang L."/>
            <person name="Nong W."/>
            <person name="Wan A.T."/>
            <person name="Shi M."/>
            <person name="Liu X."/>
            <person name="Cao Q."/>
            <person name="Hui J.H.L."/>
            <person name="Sookrung N."/>
            <person name="Leung T.F."/>
            <person name="Tungtrongchitr A."/>
            <person name="Tsui S.K.W."/>
        </authorList>
    </citation>
    <scope>NUCLEOTIDE SEQUENCE [LARGE SCALE GENOMIC DNA]</scope>
    <source>
        <strain evidence="1">PWHHKU_190912</strain>
    </source>
</reference>
<evidence type="ECO:0000313" key="2">
    <source>
        <dbReference type="Proteomes" id="UP001148838"/>
    </source>
</evidence>
<proteinExistence type="predicted"/>
<keyword evidence="2" id="KW-1185">Reference proteome</keyword>
<feature type="non-terminal residue" evidence="1">
    <location>
        <position position="148"/>
    </location>
</feature>
<comment type="caution">
    <text evidence="1">The sequence shown here is derived from an EMBL/GenBank/DDBJ whole genome shotgun (WGS) entry which is preliminary data.</text>
</comment>
<dbReference type="EMBL" id="JAJSOF020000019">
    <property type="protein sequence ID" value="KAJ4439055.1"/>
    <property type="molecule type" value="Genomic_DNA"/>
</dbReference>